<dbReference type="SUPFAM" id="SSF56954">
    <property type="entry name" value="Outer membrane efflux proteins (OEP)"/>
    <property type="match status" value="1"/>
</dbReference>
<dbReference type="AlphaFoldDB" id="A0A2S9YFM5"/>
<reference evidence="2 3" key="1">
    <citation type="submission" date="2018-03" db="EMBL/GenBank/DDBJ databases">
        <title>Draft Genome Sequences of the Obligatory Marine Myxobacteria Enhygromyxa salina SWB007.</title>
        <authorList>
            <person name="Poehlein A."/>
            <person name="Moghaddam J.A."/>
            <person name="Harms H."/>
            <person name="Alanjari M."/>
            <person name="Koenig G.M."/>
            <person name="Daniel R."/>
            <person name="Schaeberle T.F."/>
        </authorList>
    </citation>
    <scope>NUCLEOTIDE SEQUENCE [LARGE SCALE GENOMIC DNA]</scope>
    <source>
        <strain evidence="2 3">SWB007</strain>
    </source>
</reference>
<comment type="similarity">
    <text evidence="1">Belongs to the outer membrane factor (OMF) (TC 1.B.17) family.</text>
</comment>
<organism evidence="2 3">
    <name type="scientific">Enhygromyxa salina</name>
    <dbReference type="NCBI Taxonomy" id="215803"/>
    <lineage>
        <taxon>Bacteria</taxon>
        <taxon>Pseudomonadati</taxon>
        <taxon>Myxococcota</taxon>
        <taxon>Polyangia</taxon>
        <taxon>Nannocystales</taxon>
        <taxon>Nannocystaceae</taxon>
        <taxon>Enhygromyxa</taxon>
    </lineage>
</organism>
<evidence type="ECO:0000256" key="1">
    <source>
        <dbReference type="ARBA" id="ARBA00007613"/>
    </source>
</evidence>
<dbReference type="GO" id="GO:0015562">
    <property type="term" value="F:efflux transmembrane transporter activity"/>
    <property type="evidence" value="ECO:0007669"/>
    <property type="project" value="InterPro"/>
</dbReference>
<dbReference type="Proteomes" id="UP000238823">
    <property type="component" value="Unassembled WGS sequence"/>
</dbReference>
<proteinExistence type="inferred from homology"/>
<sequence length="471" mass="50652">MVTERLRWLALVVGLGLTGGCASGASTDLARVQALAQMPLPITLGPVDAELEPEVAKLLGAPLDSETAVQIAVLNNRALRASLRELGIERGMLIDARSIPNPDFEVELLPERDSSLELRVEYAISELILAPLRAKVARYQLDAARYRAAADVVRLGYQVRAAFVRMQSAHQRLMQAQRRLDALAAARDAALALEQAGSINELDAATQIVSYERARVGVAALELELASRREQLQRLLGLHGEHAGWQLATELPALPEQAPEHAGIESNAIDVSLELAASRSELESLAHKTGLERTEGWLPSIAVDVHALVGNPEAAPNDPDVRLRTGAGLSLSVPLFNQNRGATRAAEAAFDGALERYIGASIDLRSSARELGNRLRSAHASARHIATVVVPAQRRVLDETLLQYNAMQVGVFDLLAAEQALLDVELAELDARAEYWTTHAGWQALLAGAPPELDGIRGSASLDVDTNSKGH</sequence>
<dbReference type="PANTHER" id="PTHR30203:SF24">
    <property type="entry name" value="BLR4935 PROTEIN"/>
    <property type="match status" value="1"/>
</dbReference>
<protein>
    <submittedName>
        <fullName evidence="2">Cobalt-zinc-cadmium resistance protein CzcC</fullName>
    </submittedName>
</protein>
<dbReference type="InterPro" id="IPR003423">
    <property type="entry name" value="OMP_efflux"/>
</dbReference>
<dbReference type="RefSeq" id="WP_106092097.1">
    <property type="nucleotide sequence ID" value="NZ_PVNL01000106.1"/>
</dbReference>
<dbReference type="PANTHER" id="PTHR30203">
    <property type="entry name" value="OUTER MEMBRANE CATION EFFLUX PROTEIN"/>
    <property type="match status" value="1"/>
</dbReference>
<comment type="caution">
    <text evidence="2">The sequence shown here is derived from an EMBL/GenBank/DDBJ whole genome shotgun (WGS) entry which is preliminary data.</text>
</comment>
<dbReference type="InterPro" id="IPR010131">
    <property type="entry name" value="MdtP/NodT-like"/>
</dbReference>
<dbReference type="PROSITE" id="PS51257">
    <property type="entry name" value="PROKAR_LIPOPROTEIN"/>
    <property type="match status" value="1"/>
</dbReference>
<dbReference type="Pfam" id="PF02321">
    <property type="entry name" value="OEP"/>
    <property type="match status" value="1"/>
</dbReference>
<dbReference type="EMBL" id="PVNL01000106">
    <property type="protein sequence ID" value="PRQ03914.1"/>
    <property type="molecule type" value="Genomic_DNA"/>
</dbReference>
<accession>A0A2S9YFM5</accession>
<evidence type="ECO:0000313" key="3">
    <source>
        <dbReference type="Proteomes" id="UP000238823"/>
    </source>
</evidence>
<evidence type="ECO:0000313" key="2">
    <source>
        <dbReference type="EMBL" id="PRQ03914.1"/>
    </source>
</evidence>
<gene>
    <name evidence="2" type="primary">czcC_2</name>
    <name evidence="2" type="ORF">ENSA7_52050</name>
</gene>
<dbReference type="Gene3D" id="1.20.1600.10">
    <property type="entry name" value="Outer membrane efflux proteins (OEP)"/>
    <property type="match status" value="1"/>
</dbReference>
<name>A0A2S9YFM5_9BACT</name>
<dbReference type="OrthoDB" id="237412at2"/>